<keyword evidence="1" id="KW-0175">Coiled coil</keyword>
<comment type="caution">
    <text evidence="2">The sequence shown here is derived from an EMBL/GenBank/DDBJ whole genome shotgun (WGS) entry which is preliminary data.</text>
</comment>
<dbReference type="AlphaFoldDB" id="A0A090QLC1"/>
<sequence length="112" mass="12765">MLSACASTEEEKPREFEWIAPSGMVASERTIKMVKHTCQYDEKREQSRHLVGQALEKHQEDADANEMEVNALIKQAKELLREGATCMRKQVFNSRKAFMMVKGFGEAGRVTD</sequence>
<evidence type="ECO:0000313" key="3">
    <source>
        <dbReference type="Proteomes" id="UP000029227"/>
    </source>
</evidence>
<organism evidence="2 3">
    <name type="scientific">Photobacterium aphoticum</name>
    <dbReference type="NCBI Taxonomy" id="754436"/>
    <lineage>
        <taxon>Bacteria</taxon>
        <taxon>Pseudomonadati</taxon>
        <taxon>Pseudomonadota</taxon>
        <taxon>Gammaproteobacteria</taxon>
        <taxon>Vibrionales</taxon>
        <taxon>Vibrionaceae</taxon>
        <taxon>Photobacterium</taxon>
    </lineage>
</organism>
<name>A0A090QLC1_9GAMM</name>
<evidence type="ECO:0000313" key="2">
    <source>
        <dbReference type="EMBL" id="GAL03726.1"/>
    </source>
</evidence>
<dbReference type="EMBL" id="BBMN01000002">
    <property type="protein sequence ID" value="GAL03726.1"/>
    <property type="molecule type" value="Genomic_DNA"/>
</dbReference>
<dbReference type="eggNOG" id="ENOG502ZXTQ">
    <property type="taxonomic scope" value="Bacteria"/>
</dbReference>
<dbReference type="STRING" id="754436.JCM19237_6620"/>
<gene>
    <name evidence="2" type="ORF">JCM19237_6620</name>
</gene>
<accession>A0A090QLC1</accession>
<protein>
    <submittedName>
        <fullName evidence="2">Uncharacterized protein</fullName>
    </submittedName>
</protein>
<dbReference type="Proteomes" id="UP000029227">
    <property type="component" value="Unassembled WGS sequence"/>
</dbReference>
<reference evidence="2 3" key="1">
    <citation type="journal article" date="2014" name="Genome Announc.">
        <title>Draft Genome Sequences of Two Vibrionaceae Species, Vibrio ponticus C121 and Photobacterium aphoticum C119, Isolated as Coral Reef Microbiota.</title>
        <authorList>
            <person name="Al-saari N."/>
            <person name="Meirelles P.M."/>
            <person name="Mino S."/>
            <person name="Suda W."/>
            <person name="Oshima K."/>
            <person name="Hattori M."/>
            <person name="Ohkuma M."/>
            <person name="Thompson F.L."/>
            <person name="Gomez-Gil B."/>
            <person name="Sawabe T."/>
            <person name="Sawabe T."/>
        </authorList>
    </citation>
    <scope>NUCLEOTIDE SEQUENCE [LARGE SCALE GENOMIC DNA]</scope>
    <source>
        <strain evidence="2 3">JCM 19237</strain>
    </source>
</reference>
<evidence type="ECO:0000256" key="1">
    <source>
        <dbReference type="SAM" id="Coils"/>
    </source>
</evidence>
<feature type="coiled-coil region" evidence="1">
    <location>
        <begin position="55"/>
        <end position="82"/>
    </location>
</feature>
<proteinExistence type="predicted"/>